<comment type="caution">
    <text evidence="1">The sequence shown here is derived from an EMBL/GenBank/DDBJ whole genome shotgun (WGS) entry which is preliminary data.</text>
</comment>
<evidence type="ECO:0008006" key="3">
    <source>
        <dbReference type="Google" id="ProtNLM"/>
    </source>
</evidence>
<dbReference type="PANTHER" id="PTHR40260">
    <property type="entry name" value="BLR8190 PROTEIN"/>
    <property type="match status" value="1"/>
</dbReference>
<dbReference type="Proteomes" id="UP000051386">
    <property type="component" value="Unassembled WGS sequence"/>
</dbReference>
<name>A0A0R0DDY8_9GAMM</name>
<reference evidence="1 2" key="1">
    <citation type="submission" date="2015-05" db="EMBL/GenBank/DDBJ databases">
        <title>Genome sequencing and analysis of members of genus Stenotrophomonas.</title>
        <authorList>
            <person name="Patil P.P."/>
            <person name="Midha S."/>
            <person name="Patil P.B."/>
        </authorList>
    </citation>
    <scope>NUCLEOTIDE SEQUENCE [LARGE SCALE GENOMIC DNA]</scope>
    <source>
        <strain evidence="1 2">DSM 21508</strain>
    </source>
</reference>
<organism evidence="1 2">
    <name type="scientific">Stenotrophomonas chelatiphaga</name>
    <dbReference type="NCBI Taxonomy" id="517011"/>
    <lineage>
        <taxon>Bacteria</taxon>
        <taxon>Pseudomonadati</taxon>
        <taxon>Pseudomonadota</taxon>
        <taxon>Gammaproteobacteria</taxon>
        <taxon>Lysobacterales</taxon>
        <taxon>Lysobacteraceae</taxon>
        <taxon>Stenotrophomonas</taxon>
    </lineage>
</organism>
<sequence length="96" mass="10667">MLVSYAGRLGDRFDREYYMTRHIPMVEEAWMPLGLQSTDVLFSANGDQEIAAVCLCKFKTEGAMHAALSAPETVAIMSDIERFTDIAPTRRILAGP</sequence>
<dbReference type="NCBIfam" id="TIGR02118">
    <property type="entry name" value="EthD family reductase"/>
    <property type="match status" value="1"/>
</dbReference>
<gene>
    <name evidence="1" type="ORF">ABB28_03080</name>
</gene>
<dbReference type="AlphaFoldDB" id="A0A0R0DDY8"/>
<protein>
    <recommendedName>
        <fullName evidence="3">Ethyl tert-butyl ether degradation protein EthD</fullName>
    </recommendedName>
</protein>
<dbReference type="InterPro" id="IPR011008">
    <property type="entry name" value="Dimeric_a/b-barrel"/>
</dbReference>
<dbReference type="PATRIC" id="fig|517011.3.peg.3140"/>
<keyword evidence="2" id="KW-1185">Reference proteome</keyword>
<dbReference type="EMBL" id="LDJK01000008">
    <property type="protein sequence ID" value="KRG76506.1"/>
    <property type="molecule type" value="Genomic_DNA"/>
</dbReference>
<accession>A0A0R0DDY8</accession>
<dbReference type="SUPFAM" id="SSF54909">
    <property type="entry name" value="Dimeric alpha+beta barrel"/>
    <property type="match status" value="1"/>
</dbReference>
<dbReference type="InterPro" id="IPR009799">
    <property type="entry name" value="EthD_dom"/>
</dbReference>
<dbReference type="GO" id="GO:0016491">
    <property type="term" value="F:oxidoreductase activity"/>
    <property type="evidence" value="ECO:0007669"/>
    <property type="project" value="InterPro"/>
</dbReference>
<evidence type="ECO:0000313" key="1">
    <source>
        <dbReference type="EMBL" id="KRG76506.1"/>
    </source>
</evidence>
<proteinExistence type="predicted"/>
<dbReference type="PANTHER" id="PTHR40260:SF2">
    <property type="entry name" value="BLR8190 PROTEIN"/>
    <property type="match status" value="1"/>
</dbReference>
<evidence type="ECO:0000313" key="2">
    <source>
        <dbReference type="Proteomes" id="UP000051386"/>
    </source>
</evidence>
<dbReference type="Gene3D" id="3.30.70.100">
    <property type="match status" value="1"/>
</dbReference>